<dbReference type="InterPro" id="IPR017441">
    <property type="entry name" value="Protein_kinase_ATP_BS"/>
</dbReference>
<evidence type="ECO:0000256" key="1">
    <source>
        <dbReference type="PROSITE-ProRule" id="PRU10141"/>
    </source>
</evidence>
<gene>
    <name evidence="3" type="ORF">X975_27248</name>
</gene>
<feature type="non-terminal residue" evidence="3">
    <location>
        <position position="110"/>
    </location>
</feature>
<keyword evidence="2" id="KW-1133">Transmembrane helix</keyword>
<dbReference type="EMBL" id="KK116311">
    <property type="protein sequence ID" value="KFM67386.1"/>
    <property type="molecule type" value="Genomic_DNA"/>
</dbReference>
<proteinExistence type="predicted"/>
<reference evidence="3 4" key="1">
    <citation type="submission" date="2013-11" db="EMBL/GenBank/DDBJ databases">
        <title>Genome sequencing of Stegodyphus mimosarum.</title>
        <authorList>
            <person name="Bechsgaard J."/>
        </authorList>
    </citation>
    <scope>NUCLEOTIDE SEQUENCE [LARGE SCALE GENOMIC DNA]</scope>
</reference>
<dbReference type="AlphaFoldDB" id="A0A087TQJ7"/>
<keyword evidence="2" id="KW-0472">Membrane</keyword>
<feature type="binding site" evidence="1">
    <location>
        <position position="108"/>
    </location>
    <ligand>
        <name>ATP</name>
        <dbReference type="ChEBI" id="CHEBI:30616"/>
    </ligand>
</feature>
<evidence type="ECO:0000313" key="3">
    <source>
        <dbReference type="EMBL" id="KFM67386.1"/>
    </source>
</evidence>
<accession>A0A087TQJ7</accession>
<keyword evidence="4" id="KW-1185">Reference proteome</keyword>
<dbReference type="GO" id="GO:0005524">
    <property type="term" value="F:ATP binding"/>
    <property type="evidence" value="ECO:0007669"/>
    <property type="project" value="UniProtKB-UniRule"/>
</dbReference>
<keyword evidence="2" id="KW-0812">Transmembrane</keyword>
<organism evidence="3 4">
    <name type="scientific">Stegodyphus mimosarum</name>
    <name type="common">African social velvet spider</name>
    <dbReference type="NCBI Taxonomy" id="407821"/>
    <lineage>
        <taxon>Eukaryota</taxon>
        <taxon>Metazoa</taxon>
        <taxon>Ecdysozoa</taxon>
        <taxon>Arthropoda</taxon>
        <taxon>Chelicerata</taxon>
        <taxon>Arachnida</taxon>
        <taxon>Araneae</taxon>
        <taxon>Araneomorphae</taxon>
        <taxon>Entelegynae</taxon>
        <taxon>Eresoidea</taxon>
        <taxon>Eresidae</taxon>
        <taxon>Stegodyphus</taxon>
    </lineage>
</organism>
<evidence type="ECO:0000313" key="4">
    <source>
        <dbReference type="Proteomes" id="UP000054359"/>
    </source>
</evidence>
<dbReference type="Proteomes" id="UP000054359">
    <property type="component" value="Unassembled WGS sequence"/>
</dbReference>
<protein>
    <submittedName>
        <fullName evidence="3">Uncharacterized protein</fullName>
    </submittedName>
</protein>
<dbReference type="Gene3D" id="3.30.200.20">
    <property type="entry name" value="Phosphorylase Kinase, domain 1"/>
    <property type="match status" value="1"/>
</dbReference>
<keyword evidence="1" id="KW-0547">Nucleotide-binding</keyword>
<keyword evidence="1" id="KW-0067">ATP-binding</keyword>
<dbReference type="OrthoDB" id="6432246at2759"/>
<evidence type="ECO:0000256" key="2">
    <source>
        <dbReference type="SAM" id="Phobius"/>
    </source>
</evidence>
<name>A0A087TQJ7_STEMI</name>
<dbReference type="SUPFAM" id="SSF56112">
    <property type="entry name" value="Protein kinase-like (PK-like)"/>
    <property type="match status" value="1"/>
</dbReference>
<feature type="transmembrane region" description="Helical" evidence="2">
    <location>
        <begin position="20"/>
        <end position="42"/>
    </location>
</feature>
<sequence>MVKLQTRKLKSKNISPWPDILKYIIPLALVLILTIAGGFCFFNRRKHLVKEKLVAKPSGTADVPAHLLPFLLPLNKVELLEPLGEGAFGIVHKGIFHKGKHKEPVAVKTF</sequence>
<dbReference type="InterPro" id="IPR011009">
    <property type="entry name" value="Kinase-like_dom_sf"/>
</dbReference>
<dbReference type="PROSITE" id="PS00107">
    <property type="entry name" value="PROTEIN_KINASE_ATP"/>
    <property type="match status" value="1"/>
</dbReference>